<dbReference type="PANTHER" id="PTHR30461:SF19">
    <property type="entry name" value="SITE-SPECIFIC RECOMBINASE RESOLVASE FAMILY"/>
    <property type="match status" value="1"/>
</dbReference>
<dbReference type="Gene3D" id="3.40.50.1390">
    <property type="entry name" value="Resolvase, N-terminal catalytic domain"/>
    <property type="match status" value="1"/>
</dbReference>
<dbReference type="AlphaFoldDB" id="A0AA96DNK1"/>
<dbReference type="SMART" id="SM00857">
    <property type="entry name" value="Resolvase"/>
    <property type="match status" value="1"/>
</dbReference>
<reference evidence="7" key="1">
    <citation type="submission" date="2023-09" db="EMBL/GenBank/DDBJ databases">
        <title>Arcobacter tbilisiensis sp. nov. isolated from chicken meat in Tbilisi, Georgia.</title>
        <authorList>
            <person name="Matthias R."/>
            <person name="Zautner A.E."/>
        </authorList>
    </citation>
    <scope>NUCLEOTIDE SEQUENCE</scope>
    <source>
        <strain evidence="7">LEO 52</strain>
    </source>
</reference>
<proteinExistence type="predicted"/>
<evidence type="ECO:0000313" key="7">
    <source>
        <dbReference type="EMBL" id="WNL30175.1"/>
    </source>
</evidence>
<dbReference type="InterPro" id="IPR036162">
    <property type="entry name" value="Resolvase-like_N_sf"/>
</dbReference>
<dbReference type="EMBL" id="CP134854">
    <property type="protein sequence ID" value="WNL30175.1"/>
    <property type="molecule type" value="Genomic_DNA"/>
</dbReference>
<feature type="active site" description="O-(5'-phospho-DNA)-serine intermediate" evidence="4 5">
    <location>
        <position position="11"/>
    </location>
</feature>
<evidence type="ECO:0000256" key="5">
    <source>
        <dbReference type="PROSITE-ProRule" id="PRU10137"/>
    </source>
</evidence>
<accession>A0AA96DNK1</accession>
<evidence type="ECO:0000256" key="3">
    <source>
        <dbReference type="ARBA" id="ARBA00023172"/>
    </source>
</evidence>
<dbReference type="GO" id="GO:0000150">
    <property type="term" value="F:DNA strand exchange activity"/>
    <property type="evidence" value="ECO:0007669"/>
    <property type="project" value="InterPro"/>
</dbReference>
<evidence type="ECO:0000256" key="1">
    <source>
        <dbReference type="ARBA" id="ARBA00022908"/>
    </source>
</evidence>
<dbReference type="InterPro" id="IPR050639">
    <property type="entry name" value="SSR_resolvase"/>
</dbReference>
<dbReference type="InterPro" id="IPR006118">
    <property type="entry name" value="Recombinase_CS"/>
</dbReference>
<protein>
    <submittedName>
        <fullName evidence="7">Recombinase family protein</fullName>
    </submittedName>
</protein>
<dbReference type="CDD" id="cd03768">
    <property type="entry name" value="SR_ResInv"/>
    <property type="match status" value="1"/>
</dbReference>
<dbReference type="GO" id="GO:0015074">
    <property type="term" value="P:DNA integration"/>
    <property type="evidence" value="ECO:0007669"/>
    <property type="project" value="UniProtKB-KW"/>
</dbReference>
<dbReference type="GO" id="GO:0003677">
    <property type="term" value="F:DNA binding"/>
    <property type="evidence" value="ECO:0007669"/>
    <property type="project" value="UniProtKB-KW"/>
</dbReference>
<sequence>MSKYYAYIRVSTDKQTLENQKHKILEFAFNKKIQIEDFIEVEVSSRKNQKERLIDDLFLKLETNDTLVVTELSRLGRNMLEILNLIEKFNSKNIKLIFINQPELSTDNSALSNLLISIYGYFAQTEREIISERTKQGLAVARAKGKILGRQKGQIVKSMYDEHKDKIEELYKLGLSVQKIVKYIGVGTQPSLCSYIKKRLK</sequence>
<evidence type="ECO:0000259" key="6">
    <source>
        <dbReference type="PROSITE" id="PS51736"/>
    </source>
</evidence>
<keyword evidence="3" id="KW-0233">DNA recombination</keyword>
<dbReference type="PANTHER" id="PTHR30461">
    <property type="entry name" value="DNA-INVERTASE FROM LAMBDOID PROPHAGE"/>
    <property type="match status" value="1"/>
</dbReference>
<dbReference type="PROSITE" id="PS00397">
    <property type="entry name" value="RECOMBINASES_1"/>
    <property type="match status" value="1"/>
</dbReference>
<dbReference type="PROSITE" id="PS51736">
    <property type="entry name" value="RECOMBINASES_3"/>
    <property type="match status" value="1"/>
</dbReference>
<dbReference type="Pfam" id="PF00239">
    <property type="entry name" value="Resolvase"/>
    <property type="match status" value="1"/>
</dbReference>
<keyword evidence="2" id="KW-0238">DNA-binding</keyword>
<name>A0AA96DNK1_9BACT</name>
<evidence type="ECO:0000256" key="2">
    <source>
        <dbReference type="ARBA" id="ARBA00023125"/>
    </source>
</evidence>
<feature type="domain" description="Resolvase/invertase-type recombinase catalytic" evidence="6">
    <location>
        <begin position="3"/>
        <end position="145"/>
    </location>
</feature>
<keyword evidence="1" id="KW-0229">DNA integration</keyword>
<gene>
    <name evidence="7" type="ORF">RMQ68_01935</name>
</gene>
<organism evidence="7">
    <name type="scientific">Arcobacter sp. AZ-2023</name>
    <dbReference type="NCBI Taxonomy" id="3074453"/>
    <lineage>
        <taxon>Bacteria</taxon>
        <taxon>Pseudomonadati</taxon>
        <taxon>Campylobacterota</taxon>
        <taxon>Epsilonproteobacteria</taxon>
        <taxon>Campylobacterales</taxon>
        <taxon>Arcobacteraceae</taxon>
        <taxon>Arcobacter</taxon>
    </lineage>
</organism>
<dbReference type="InterPro" id="IPR006119">
    <property type="entry name" value="Resolv_N"/>
</dbReference>
<dbReference type="SUPFAM" id="SSF53041">
    <property type="entry name" value="Resolvase-like"/>
    <property type="match status" value="1"/>
</dbReference>
<evidence type="ECO:0000256" key="4">
    <source>
        <dbReference type="PIRSR" id="PIRSR606118-50"/>
    </source>
</evidence>